<dbReference type="AlphaFoldDB" id="A0A645IQB8"/>
<dbReference type="EMBL" id="VSSQ01120781">
    <property type="protein sequence ID" value="MPN53555.1"/>
    <property type="molecule type" value="Genomic_DNA"/>
</dbReference>
<accession>A0A645IQB8</accession>
<sequence length="119" mass="14353">MEESFCSFCNGYKCAEIHYFHHFSFVNFSYNRYESDFVDRCNGCVDVFSAHSGNLDSSDFANFFNRNHGFEIFLHLLNDFSTRSDYRTNEVFWNFQNFHFRSVWFHIGSWFIDGFQDFS</sequence>
<reference evidence="1" key="1">
    <citation type="submission" date="2019-08" db="EMBL/GenBank/DDBJ databases">
        <authorList>
            <person name="Kucharzyk K."/>
            <person name="Murdoch R.W."/>
            <person name="Higgins S."/>
            <person name="Loffler F."/>
        </authorList>
    </citation>
    <scope>NUCLEOTIDE SEQUENCE</scope>
</reference>
<comment type="caution">
    <text evidence="1">The sequence shown here is derived from an EMBL/GenBank/DDBJ whole genome shotgun (WGS) entry which is preliminary data.</text>
</comment>
<organism evidence="1">
    <name type="scientific">bioreactor metagenome</name>
    <dbReference type="NCBI Taxonomy" id="1076179"/>
    <lineage>
        <taxon>unclassified sequences</taxon>
        <taxon>metagenomes</taxon>
        <taxon>ecological metagenomes</taxon>
    </lineage>
</organism>
<gene>
    <name evidence="1" type="ORF">SDC9_201219</name>
</gene>
<name>A0A645IQB8_9ZZZZ</name>
<proteinExistence type="predicted"/>
<evidence type="ECO:0000313" key="1">
    <source>
        <dbReference type="EMBL" id="MPN53555.1"/>
    </source>
</evidence>
<protein>
    <submittedName>
        <fullName evidence="1">Uncharacterized protein</fullName>
    </submittedName>
</protein>